<gene>
    <name evidence="3" type="ORF">SAMN05421881_106010</name>
</gene>
<keyword evidence="4" id="KW-1185">Reference proteome</keyword>
<dbReference type="Pfam" id="PF12477">
    <property type="entry name" value="TraW_N"/>
    <property type="match status" value="1"/>
</dbReference>
<dbReference type="RefSeq" id="WP_090415338.1">
    <property type="nucleotide sequence ID" value="NZ_FNOY01000060.1"/>
</dbReference>
<protein>
    <submittedName>
        <fullName evidence="3">Conjugal transfer pilus assembly protein TraW</fullName>
    </submittedName>
</protein>
<evidence type="ECO:0000313" key="4">
    <source>
        <dbReference type="Proteomes" id="UP000198640"/>
    </source>
</evidence>
<dbReference type="InterPro" id="IPR025864">
    <property type="entry name" value="TraW_N_dom"/>
</dbReference>
<keyword evidence="1" id="KW-0732">Signal</keyword>
<evidence type="ECO:0000313" key="3">
    <source>
        <dbReference type="EMBL" id="SDY75699.1"/>
    </source>
</evidence>
<reference evidence="3 4" key="1">
    <citation type="submission" date="2016-10" db="EMBL/GenBank/DDBJ databases">
        <authorList>
            <person name="de Groot N.N."/>
        </authorList>
    </citation>
    <scope>NUCLEOTIDE SEQUENCE [LARGE SCALE GENOMIC DNA]</scope>
    <source>
        <strain evidence="3 4">Nm1</strain>
    </source>
</reference>
<organism evidence="3 4">
    <name type="scientific">Nitrosomonas halophila</name>
    <dbReference type="NCBI Taxonomy" id="44576"/>
    <lineage>
        <taxon>Bacteria</taxon>
        <taxon>Pseudomonadati</taxon>
        <taxon>Pseudomonadota</taxon>
        <taxon>Betaproteobacteria</taxon>
        <taxon>Nitrosomonadales</taxon>
        <taxon>Nitrosomonadaceae</taxon>
        <taxon>Nitrosomonas</taxon>
    </lineage>
</organism>
<dbReference type="InterPro" id="IPR014114">
    <property type="entry name" value="TraW"/>
</dbReference>
<dbReference type="AlphaFoldDB" id="A0A1H3MHP6"/>
<feature type="chain" id="PRO_5011558576" evidence="1">
    <location>
        <begin position="21"/>
        <end position="206"/>
    </location>
</feature>
<dbReference type="Proteomes" id="UP000198640">
    <property type="component" value="Unassembled WGS sequence"/>
</dbReference>
<feature type="signal peptide" evidence="1">
    <location>
        <begin position="1"/>
        <end position="20"/>
    </location>
</feature>
<dbReference type="NCBIfam" id="TIGR02743">
    <property type="entry name" value="TraW"/>
    <property type="match status" value="1"/>
</dbReference>
<feature type="domain" description="Type-F conjugative transfer system protein TraW N-terminal" evidence="2">
    <location>
        <begin position="5"/>
        <end position="32"/>
    </location>
</feature>
<proteinExistence type="predicted"/>
<dbReference type="EMBL" id="FNOY01000060">
    <property type="protein sequence ID" value="SDY75699.1"/>
    <property type="molecule type" value="Genomic_DNA"/>
</dbReference>
<dbReference type="OrthoDB" id="6625590at2"/>
<name>A0A1H3MHP6_9PROT</name>
<evidence type="ECO:0000256" key="1">
    <source>
        <dbReference type="SAM" id="SignalP"/>
    </source>
</evidence>
<dbReference type="STRING" id="44576.SAMN05421881_106010"/>
<evidence type="ECO:0000259" key="2">
    <source>
        <dbReference type="Pfam" id="PF12477"/>
    </source>
</evidence>
<accession>A0A1H3MHP6</accession>
<sequence length="206" mass="23330">MQAYFCTFCVFLALTSPALAEDLGVIGPVHEILERDLIEVIQEKLRAMERTGDLAELESSYRRQVIDGIERPRPVAGISPSETNRTYFIDPTYTLERDVVDEHGRVLFKAGTRINPLDYAGLNKSLLFFAADDEDQLAFARRYLDEAAQPVKPILISGEPLALMRQWKQEVFFDQGGVLSRWFAITRSPAIVSQAGNRLRVDEIRP</sequence>